<comment type="caution">
    <text evidence="7">The sequence shown here is derived from an EMBL/GenBank/DDBJ whole genome shotgun (WGS) entry which is preliminary data.</text>
</comment>
<dbReference type="PRINTS" id="PR00401">
    <property type="entry name" value="SH2DOMAIN"/>
</dbReference>
<dbReference type="InterPro" id="IPR000980">
    <property type="entry name" value="SH2"/>
</dbReference>
<evidence type="ECO:0000256" key="1">
    <source>
        <dbReference type="ARBA" id="ARBA00010220"/>
    </source>
</evidence>
<dbReference type="CDD" id="cd01231">
    <property type="entry name" value="PH_SH2B_family"/>
    <property type="match status" value="1"/>
</dbReference>
<evidence type="ECO:0000313" key="8">
    <source>
        <dbReference type="Proteomes" id="UP001369086"/>
    </source>
</evidence>
<dbReference type="Gene3D" id="3.30.505.10">
    <property type="entry name" value="SH2 domain"/>
    <property type="match status" value="1"/>
</dbReference>
<feature type="region of interest" description="Disordered" evidence="5">
    <location>
        <begin position="379"/>
        <end position="398"/>
    </location>
</feature>
<dbReference type="Gene3D" id="2.30.29.30">
    <property type="entry name" value="Pleckstrin-homology domain (PH domain)/Phosphotyrosine-binding domain (PTB)"/>
    <property type="match status" value="1"/>
</dbReference>
<sequence length="631" mass="70386">MNGNTSHQGTTSTSASQPRGWKEFCELHAIATARELAKQYRLFVNEYPQQDALAAENFSLQFIDLFQQYFRNEMGEGGLAMTGRYRIVPFTGAQDYREAGRRFSDGPQLLMAVVTPKPDQPAVPRDQDKRESRASSSTDTNHPSLLLTKSSEEVSDAAFSGPDRAPSSASADANTTHFSITSLRRSMRGIFRRKTTESLISTGSSDVKDRGASGTTEQVTATTAVGQRWFDRWANKWRPQTVSRGEESRESVKEAQLKYLMVDDASSDTQPRWKCCRLLVRKAGGTESEGYQLEIFDPPKCTRPQLKALCSDITEIRRCNRLEMPDNMNTFVLKVNHFPGSVIFETDNDQQLSSWTTEIKHCINAGRLEGADVELLTTSQADSFPPGSGRGSSDSINQGATHFAPAEQIFNKTDHFLSSYPWFHGPISRMKAAQLVQMAGLQGHGVFLVRQSETRRGDHVVTFNFQGNAKHLRLSLTDRGQCRVQHLRFPRVIDMLNHFRLSPIPLESGAACDVRLSSYVVASACSQGPNTSTTAVLAPFSRHRWSSEPSLAHISAANCPRVHTLDSLHQHSEPEQIFHLVTPREDLPGALRHSDSIGVQPHQLQQRDSDYQLDPPSGGRKRAIDNNYMFL</sequence>
<dbReference type="Pfam" id="PF00017">
    <property type="entry name" value="SH2"/>
    <property type="match status" value="1"/>
</dbReference>
<dbReference type="PANTHER" id="PTHR10872">
    <property type="entry name" value="SH2B ADAPTER PROTEIN"/>
    <property type="match status" value="1"/>
</dbReference>
<feature type="domain" description="SH2" evidence="6">
    <location>
        <begin position="422"/>
        <end position="520"/>
    </location>
</feature>
<proteinExistence type="inferred from homology"/>
<feature type="region of interest" description="Disordered" evidence="5">
    <location>
        <begin position="600"/>
        <end position="619"/>
    </location>
</feature>
<evidence type="ECO:0000256" key="2">
    <source>
        <dbReference type="ARBA" id="ARBA00022553"/>
    </source>
</evidence>
<evidence type="ECO:0000256" key="5">
    <source>
        <dbReference type="SAM" id="MobiDB-lite"/>
    </source>
</evidence>
<dbReference type="InterPro" id="IPR015012">
    <property type="entry name" value="Phe_ZIP"/>
</dbReference>
<accession>A0ABR0YVC3</accession>
<feature type="region of interest" description="Disordered" evidence="5">
    <location>
        <begin position="115"/>
        <end position="174"/>
    </location>
</feature>
<dbReference type="Pfam" id="PF08916">
    <property type="entry name" value="Phe_ZIP"/>
    <property type="match status" value="1"/>
</dbReference>
<dbReference type="EMBL" id="JAHFZB010000022">
    <property type="protein sequence ID" value="KAK6476553.1"/>
    <property type="molecule type" value="Genomic_DNA"/>
</dbReference>
<protein>
    <submittedName>
        <fullName evidence="7">SH2B adapter protein 3-like isoform X1</fullName>
    </submittedName>
</protein>
<evidence type="ECO:0000256" key="3">
    <source>
        <dbReference type="ARBA" id="ARBA00022999"/>
    </source>
</evidence>
<dbReference type="SUPFAM" id="SSF50729">
    <property type="entry name" value="PH domain-like"/>
    <property type="match status" value="1"/>
</dbReference>
<name>A0ABR0YVC3_HUSHU</name>
<dbReference type="SUPFAM" id="SSF109805">
    <property type="entry name" value="Phenylalanine zipper"/>
    <property type="match status" value="1"/>
</dbReference>
<keyword evidence="8" id="KW-1185">Reference proteome</keyword>
<dbReference type="InterPro" id="IPR036860">
    <property type="entry name" value="SH2_dom_sf"/>
</dbReference>
<organism evidence="7 8">
    <name type="scientific">Huso huso</name>
    <name type="common">Beluga</name>
    <name type="synonym">Acipenser huso</name>
    <dbReference type="NCBI Taxonomy" id="61971"/>
    <lineage>
        <taxon>Eukaryota</taxon>
        <taxon>Metazoa</taxon>
        <taxon>Chordata</taxon>
        <taxon>Craniata</taxon>
        <taxon>Vertebrata</taxon>
        <taxon>Euteleostomi</taxon>
        <taxon>Actinopterygii</taxon>
        <taxon>Chondrostei</taxon>
        <taxon>Acipenseriformes</taxon>
        <taxon>Acipenseridae</taxon>
        <taxon>Huso</taxon>
    </lineage>
</organism>
<keyword evidence="3 4" id="KW-0727">SH2 domain</keyword>
<dbReference type="PROSITE" id="PS50001">
    <property type="entry name" value="SH2"/>
    <property type="match status" value="1"/>
</dbReference>
<keyword evidence="2" id="KW-0597">Phosphoprotein</keyword>
<dbReference type="PANTHER" id="PTHR10872:SF1">
    <property type="entry name" value="SH2B ADAPTER PROTEIN 3"/>
    <property type="match status" value="1"/>
</dbReference>
<reference evidence="7 8" key="1">
    <citation type="submission" date="2021-05" db="EMBL/GenBank/DDBJ databases">
        <authorList>
            <person name="Zahm M."/>
            <person name="Klopp C."/>
            <person name="Cabau C."/>
            <person name="Kuhl H."/>
            <person name="Suciu R."/>
            <person name="Ciorpac M."/>
            <person name="Holostenco D."/>
            <person name="Gessner J."/>
            <person name="Wuertz S."/>
            <person name="Hohne C."/>
            <person name="Stock M."/>
            <person name="Gislard M."/>
            <person name="Lluch J."/>
            <person name="Milhes M."/>
            <person name="Lampietro C."/>
            <person name="Lopez Roques C."/>
            <person name="Donnadieu C."/>
            <person name="Du K."/>
            <person name="Schartl M."/>
            <person name="Guiguen Y."/>
        </authorList>
    </citation>
    <scope>NUCLEOTIDE SEQUENCE [LARGE SCALE GENOMIC DNA]</scope>
    <source>
        <strain evidence="7">Hh-F2</strain>
        <tissue evidence="7">Blood</tissue>
    </source>
</reference>
<dbReference type="Proteomes" id="UP001369086">
    <property type="component" value="Unassembled WGS sequence"/>
</dbReference>
<feature type="compositionally biased region" description="Low complexity" evidence="5">
    <location>
        <begin position="160"/>
        <end position="173"/>
    </location>
</feature>
<dbReference type="SMART" id="SM00252">
    <property type="entry name" value="SH2"/>
    <property type="match status" value="1"/>
</dbReference>
<dbReference type="InterPro" id="IPR011993">
    <property type="entry name" value="PH-like_dom_sf"/>
</dbReference>
<dbReference type="InterPro" id="IPR036290">
    <property type="entry name" value="Phe_ZIP_sf"/>
</dbReference>
<evidence type="ECO:0000256" key="4">
    <source>
        <dbReference type="PROSITE-ProRule" id="PRU00191"/>
    </source>
</evidence>
<evidence type="ECO:0000259" key="6">
    <source>
        <dbReference type="PROSITE" id="PS50001"/>
    </source>
</evidence>
<evidence type="ECO:0000313" key="7">
    <source>
        <dbReference type="EMBL" id="KAK6476553.1"/>
    </source>
</evidence>
<comment type="similarity">
    <text evidence="1">Belongs to the SH2B adapter family.</text>
</comment>
<dbReference type="Gene3D" id="6.10.140.110">
    <property type="match status" value="1"/>
</dbReference>
<gene>
    <name evidence="7" type="ORF">HHUSO_G22979</name>
</gene>
<dbReference type="SUPFAM" id="SSF55550">
    <property type="entry name" value="SH2 domain"/>
    <property type="match status" value="1"/>
</dbReference>
<feature type="compositionally biased region" description="Polar residues" evidence="5">
    <location>
        <begin position="134"/>
        <end position="149"/>
    </location>
</feature>
<dbReference type="InterPro" id="IPR030523">
    <property type="entry name" value="SH2B"/>
</dbReference>